<dbReference type="Gene3D" id="3.40.50.720">
    <property type="entry name" value="NAD(P)-binding Rossmann-like Domain"/>
    <property type="match status" value="1"/>
</dbReference>
<dbReference type="PANTHER" id="PTHR42760:SF133">
    <property type="entry name" value="3-OXOACYL-[ACYL-CARRIER-PROTEIN] REDUCTASE"/>
    <property type="match status" value="1"/>
</dbReference>
<evidence type="ECO:0000313" key="3">
    <source>
        <dbReference type="EMBL" id="MBK0418893.1"/>
    </source>
</evidence>
<dbReference type="RefSeq" id="WP_200115036.1">
    <property type="nucleotide sequence ID" value="NZ_JAEHOH010000009.1"/>
</dbReference>
<keyword evidence="4" id="KW-1185">Reference proteome</keyword>
<dbReference type="GO" id="GO:0016616">
    <property type="term" value="F:oxidoreductase activity, acting on the CH-OH group of donors, NAD or NADP as acceptor"/>
    <property type="evidence" value="ECO:0007669"/>
    <property type="project" value="TreeGrafter"/>
</dbReference>
<accession>A0A934UV61</accession>
<evidence type="ECO:0000256" key="1">
    <source>
        <dbReference type="ARBA" id="ARBA00006484"/>
    </source>
</evidence>
<dbReference type="PANTHER" id="PTHR42760">
    <property type="entry name" value="SHORT-CHAIN DEHYDROGENASES/REDUCTASES FAMILY MEMBER"/>
    <property type="match status" value="1"/>
</dbReference>
<sequence length="266" mass="27638">MNLDLDGRTVVVTGAGSGIGAATAGLLLAEGASVLAVDRDEAGLDALAEAQGSPRLRTLAADVTDAETATAARDLALAEFEGVDALVNGVGVAVARDGFLETGLDEWRRGFDVNLFSAVAMCRAFLPALLRRRGTIVNVASTSGRYPEPMLVDYAAAKAGLLSLTGALAQEFGPRGVRAVAMSPGPTRTELWERPGGFIDALAERTGLDREAAVEHHVREVRRVALGRPAEAEDAARAIVFLCSTAAKHITGTNLAVHGGMATHLM</sequence>
<dbReference type="Pfam" id="PF13561">
    <property type="entry name" value="adh_short_C2"/>
    <property type="match status" value="1"/>
</dbReference>
<evidence type="ECO:0000256" key="2">
    <source>
        <dbReference type="ARBA" id="ARBA00023002"/>
    </source>
</evidence>
<dbReference type="SUPFAM" id="SSF51735">
    <property type="entry name" value="NAD(P)-binding Rossmann-fold domains"/>
    <property type="match status" value="1"/>
</dbReference>
<dbReference type="FunFam" id="3.40.50.720:FF:000084">
    <property type="entry name" value="Short-chain dehydrogenase reductase"/>
    <property type="match status" value="1"/>
</dbReference>
<dbReference type="EMBL" id="JAEHOH010000009">
    <property type="protein sequence ID" value="MBK0418893.1"/>
    <property type="molecule type" value="Genomic_DNA"/>
</dbReference>
<dbReference type="InterPro" id="IPR002347">
    <property type="entry name" value="SDR_fam"/>
</dbReference>
<protein>
    <submittedName>
        <fullName evidence="3">SDR family oxidoreductase</fullName>
    </submittedName>
</protein>
<evidence type="ECO:0000313" key="4">
    <source>
        <dbReference type="Proteomes" id="UP000608530"/>
    </source>
</evidence>
<dbReference type="PROSITE" id="PS00061">
    <property type="entry name" value="ADH_SHORT"/>
    <property type="match status" value="1"/>
</dbReference>
<gene>
    <name evidence="3" type="ORF">JD276_07585</name>
</gene>
<dbReference type="InterPro" id="IPR036291">
    <property type="entry name" value="NAD(P)-bd_dom_sf"/>
</dbReference>
<dbReference type="PRINTS" id="PR00081">
    <property type="entry name" value="GDHRDH"/>
</dbReference>
<comment type="caution">
    <text evidence="3">The sequence shown here is derived from an EMBL/GenBank/DDBJ whole genome shotgun (WGS) entry which is preliminary data.</text>
</comment>
<name>A0A934UV61_9MICO</name>
<keyword evidence="2" id="KW-0560">Oxidoreductase</keyword>
<dbReference type="CDD" id="cd05233">
    <property type="entry name" value="SDR_c"/>
    <property type="match status" value="1"/>
</dbReference>
<dbReference type="InterPro" id="IPR020904">
    <property type="entry name" value="Sc_DH/Rdtase_CS"/>
</dbReference>
<comment type="similarity">
    <text evidence="1">Belongs to the short-chain dehydrogenases/reductases (SDR) family.</text>
</comment>
<dbReference type="AlphaFoldDB" id="A0A934UV61"/>
<proteinExistence type="inferred from homology"/>
<dbReference type="Proteomes" id="UP000608530">
    <property type="component" value="Unassembled WGS sequence"/>
</dbReference>
<reference evidence="3" key="1">
    <citation type="submission" date="2020-12" db="EMBL/GenBank/DDBJ databases">
        <title>Leucobacter sp. CAS1, isolated from Chromium sludge.</title>
        <authorList>
            <person name="Xu Z."/>
        </authorList>
    </citation>
    <scope>NUCLEOTIDE SEQUENCE</scope>
    <source>
        <strain evidence="3">CSA1</strain>
    </source>
</reference>
<dbReference type="PRINTS" id="PR00080">
    <property type="entry name" value="SDRFAMILY"/>
</dbReference>
<organism evidence="3 4">
    <name type="scientific">Leucobacter chromiisoli</name>
    <dbReference type="NCBI Taxonomy" id="2796471"/>
    <lineage>
        <taxon>Bacteria</taxon>
        <taxon>Bacillati</taxon>
        <taxon>Actinomycetota</taxon>
        <taxon>Actinomycetes</taxon>
        <taxon>Micrococcales</taxon>
        <taxon>Microbacteriaceae</taxon>
        <taxon>Leucobacter</taxon>
    </lineage>
</organism>